<organism evidence="1 2">
    <name type="scientific">Basidiobolus ranarum</name>
    <dbReference type="NCBI Taxonomy" id="34480"/>
    <lineage>
        <taxon>Eukaryota</taxon>
        <taxon>Fungi</taxon>
        <taxon>Fungi incertae sedis</taxon>
        <taxon>Zoopagomycota</taxon>
        <taxon>Entomophthoromycotina</taxon>
        <taxon>Basidiobolomycetes</taxon>
        <taxon>Basidiobolales</taxon>
        <taxon>Basidiobolaceae</taxon>
        <taxon>Basidiobolus</taxon>
    </lineage>
</organism>
<dbReference type="EMBL" id="JASJQH010000018">
    <property type="protein sequence ID" value="KAK9768435.1"/>
    <property type="molecule type" value="Genomic_DNA"/>
</dbReference>
<dbReference type="Proteomes" id="UP001479436">
    <property type="component" value="Unassembled WGS sequence"/>
</dbReference>
<evidence type="ECO:0000313" key="1">
    <source>
        <dbReference type="EMBL" id="KAK9768435.1"/>
    </source>
</evidence>
<gene>
    <name evidence="1" type="ORF">K7432_000914</name>
</gene>
<evidence type="ECO:0000313" key="2">
    <source>
        <dbReference type="Proteomes" id="UP001479436"/>
    </source>
</evidence>
<keyword evidence="2" id="KW-1185">Reference proteome</keyword>
<comment type="caution">
    <text evidence="1">The sequence shown here is derived from an EMBL/GenBank/DDBJ whole genome shotgun (WGS) entry which is preliminary data.</text>
</comment>
<sequence>MDTRKAIDTSGPNVPTLAHDGILLLNPTKRLTVYVTDEQNDKVGRLRTQPNIGRSLTELETLNFTGSVILDEEETEQVVNVPDGKYHIVVETLKWFNSTESDKWVSPLLERDGENYIYLEDKDIDTMLGTQAQSRLQKRKSNEYSKRQCMDYSMLSNIIFAAPNR</sequence>
<reference evidence="1 2" key="1">
    <citation type="submission" date="2023-04" db="EMBL/GenBank/DDBJ databases">
        <title>Genome of Basidiobolus ranarum AG-B5.</title>
        <authorList>
            <person name="Stajich J.E."/>
            <person name="Carter-House D."/>
            <person name="Gryganskyi A."/>
        </authorList>
    </citation>
    <scope>NUCLEOTIDE SEQUENCE [LARGE SCALE GENOMIC DNA]</scope>
    <source>
        <strain evidence="1 2">AG-B5</strain>
    </source>
</reference>
<protein>
    <submittedName>
        <fullName evidence="1">Uncharacterized protein</fullName>
    </submittedName>
</protein>
<name>A0ABR2X3V4_9FUNG</name>
<accession>A0ABR2X3V4</accession>
<proteinExistence type="predicted"/>